<evidence type="ECO:0000313" key="1">
    <source>
        <dbReference type="EMBL" id="MEQ2236272.1"/>
    </source>
</evidence>
<accession>A0ABV0TXT3</accession>
<organism evidence="1 2">
    <name type="scientific">Ilyodon furcidens</name>
    <name type="common">goldbreast splitfin</name>
    <dbReference type="NCBI Taxonomy" id="33524"/>
    <lineage>
        <taxon>Eukaryota</taxon>
        <taxon>Metazoa</taxon>
        <taxon>Chordata</taxon>
        <taxon>Craniata</taxon>
        <taxon>Vertebrata</taxon>
        <taxon>Euteleostomi</taxon>
        <taxon>Actinopterygii</taxon>
        <taxon>Neopterygii</taxon>
        <taxon>Teleostei</taxon>
        <taxon>Neoteleostei</taxon>
        <taxon>Acanthomorphata</taxon>
        <taxon>Ovalentaria</taxon>
        <taxon>Atherinomorphae</taxon>
        <taxon>Cyprinodontiformes</taxon>
        <taxon>Goodeidae</taxon>
        <taxon>Ilyodon</taxon>
    </lineage>
</organism>
<evidence type="ECO:0000313" key="2">
    <source>
        <dbReference type="Proteomes" id="UP001482620"/>
    </source>
</evidence>
<proteinExistence type="predicted"/>
<sequence>MVQNWTPSKFGPAANGADASGPFLLFFNDKFMSFQVKNASHKTKYFLIRHFGLHFNSIASRAKTNLGRVHSLNLAKYNRSLHRKFWFLLSGTKILTPESGKLQVFQPHNNLLFSLFQ</sequence>
<dbReference type="Proteomes" id="UP001482620">
    <property type="component" value="Unassembled WGS sequence"/>
</dbReference>
<keyword evidence="2" id="KW-1185">Reference proteome</keyword>
<protein>
    <submittedName>
        <fullName evidence="1">Uncharacterized protein</fullName>
    </submittedName>
</protein>
<dbReference type="EMBL" id="JAHRIQ010047145">
    <property type="protein sequence ID" value="MEQ2236272.1"/>
    <property type="molecule type" value="Genomic_DNA"/>
</dbReference>
<comment type="caution">
    <text evidence="1">The sequence shown here is derived from an EMBL/GenBank/DDBJ whole genome shotgun (WGS) entry which is preliminary data.</text>
</comment>
<name>A0ABV0TXT3_9TELE</name>
<gene>
    <name evidence="1" type="ORF">ILYODFUR_010873</name>
</gene>
<reference evidence="1 2" key="1">
    <citation type="submission" date="2021-06" db="EMBL/GenBank/DDBJ databases">
        <authorList>
            <person name="Palmer J.M."/>
        </authorList>
    </citation>
    <scope>NUCLEOTIDE SEQUENCE [LARGE SCALE GENOMIC DNA]</scope>
    <source>
        <strain evidence="2">if_2019</strain>
        <tissue evidence="1">Muscle</tissue>
    </source>
</reference>